<dbReference type="InterPro" id="IPR051534">
    <property type="entry name" value="CBASS_pafABC_assoc_protein"/>
</dbReference>
<evidence type="ECO:0000259" key="2">
    <source>
        <dbReference type="Pfam" id="PF13280"/>
    </source>
</evidence>
<dbReference type="Gene3D" id="1.10.10.10">
    <property type="entry name" value="Winged helix-like DNA-binding domain superfamily/Winged helix DNA-binding domain"/>
    <property type="match status" value="1"/>
</dbReference>
<dbReference type="PANTHER" id="PTHR34580:SF3">
    <property type="entry name" value="PROTEIN PAFB"/>
    <property type="match status" value="1"/>
</dbReference>
<organism evidence="3 4">
    <name type="scientific">Paenibacillus wynnii</name>
    <dbReference type="NCBI Taxonomy" id="268407"/>
    <lineage>
        <taxon>Bacteria</taxon>
        <taxon>Bacillati</taxon>
        <taxon>Bacillota</taxon>
        <taxon>Bacilli</taxon>
        <taxon>Bacillales</taxon>
        <taxon>Paenibacillaceae</taxon>
        <taxon>Paenibacillus</taxon>
    </lineage>
</organism>
<dbReference type="RefSeq" id="WP_036649748.1">
    <property type="nucleotide sequence ID" value="NZ_JQCR01000002.1"/>
</dbReference>
<dbReference type="PROSITE" id="PS52050">
    <property type="entry name" value="WYL"/>
    <property type="match status" value="1"/>
</dbReference>
<keyword evidence="4" id="KW-1185">Reference proteome</keyword>
<accession>A0A098M990</accession>
<gene>
    <name evidence="3" type="ORF">PWYN_06990</name>
</gene>
<dbReference type="AlphaFoldDB" id="A0A098M990"/>
<dbReference type="OrthoDB" id="9767131at2"/>
<dbReference type="SUPFAM" id="SSF46785">
    <property type="entry name" value="Winged helix' DNA-binding domain"/>
    <property type="match status" value="1"/>
</dbReference>
<dbReference type="InterPro" id="IPR036388">
    <property type="entry name" value="WH-like_DNA-bd_sf"/>
</dbReference>
<evidence type="ECO:0000259" key="1">
    <source>
        <dbReference type="Pfam" id="PF08279"/>
    </source>
</evidence>
<dbReference type="EMBL" id="JQCR01000002">
    <property type="protein sequence ID" value="KGE19120.1"/>
    <property type="molecule type" value="Genomic_DNA"/>
</dbReference>
<dbReference type="Proteomes" id="UP000029734">
    <property type="component" value="Unassembled WGS sequence"/>
</dbReference>
<reference evidence="3 4" key="1">
    <citation type="submission" date="2014-08" db="EMBL/GenBank/DDBJ databases">
        <authorList>
            <person name="den Bakker H.C."/>
        </authorList>
    </citation>
    <scope>NUCLEOTIDE SEQUENCE [LARGE SCALE GENOMIC DNA]</scope>
    <source>
        <strain evidence="3 4">DSM 18334</strain>
    </source>
</reference>
<name>A0A098M990_9BACL</name>
<proteinExistence type="predicted"/>
<feature type="domain" description="Helix-turn-helix type 11" evidence="1">
    <location>
        <begin position="8"/>
        <end position="59"/>
    </location>
</feature>
<dbReference type="eggNOG" id="COG2378">
    <property type="taxonomic scope" value="Bacteria"/>
</dbReference>
<dbReference type="Pfam" id="PF13280">
    <property type="entry name" value="WYL"/>
    <property type="match status" value="1"/>
</dbReference>
<sequence length="318" mass="35987">MSKADHMLSILWMLKERKRTAGELAEALELSVRSVYRYIDSLCASGVPIIADAGPGGGYSLPEHFKEAPLFFNSEEQQALVQASAFARGTGYPYVEALDRAINKLKRYSNSGQLEHMERHESGIETLHSPTAPLEHLLKELEFCTANGHTLHMDYRKGNTEAPTSRAIDPYGLVLWKGQWYAVAYCHQRQEIRSFRVDRMIELLRTGASFERPIDFSAREFLLKGLFPGSKDEEKLVTVLIQSGEEILNDLCSHWLFGHTLQERTEGQARFQLDESSLFTYVPYFLLPYGTTLTILEPVALKQKLALVASGVARHYET</sequence>
<dbReference type="PANTHER" id="PTHR34580">
    <property type="match status" value="1"/>
</dbReference>
<dbReference type="InterPro" id="IPR036390">
    <property type="entry name" value="WH_DNA-bd_sf"/>
</dbReference>
<protein>
    <submittedName>
        <fullName evidence="3">DeoR faimly transcriptional regulator</fullName>
    </submittedName>
</protein>
<reference evidence="3 4" key="2">
    <citation type="submission" date="2014-10" db="EMBL/GenBank/DDBJ databases">
        <title>Comparative genomics of the Paenibacillus odorifer group.</title>
        <authorList>
            <person name="Tsai Y.-C."/>
            <person name="Martin N."/>
            <person name="Korlach J."/>
            <person name="Wiedmann M."/>
        </authorList>
    </citation>
    <scope>NUCLEOTIDE SEQUENCE [LARGE SCALE GENOMIC DNA]</scope>
    <source>
        <strain evidence="3 4">DSM 18334</strain>
    </source>
</reference>
<evidence type="ECO:0000313" key="4">
    <source>
        <dbReference type="Proteomes" id="UP000029734"/>
    </source>
</evidence>
<dbReference type="InterPro" id="IPR013196">
    <property type="entry name" value="HTH_11"/>
</dbReference>
<feature type="domain" description="WYL" evidence="2">
    <location>
        <begin position="137"/>
        <end position="202"/>
    </location>
</feature>
<dbReference type="STRING" id="268407.PWYN_06990"/>
<dbReference type="InterPro" id="IPR026881">
    <property type="entry name" value="WYL_dom"/>
</dbReference>
<dbReference type="InterPro" id="IPR028349">
    <property type="entry name" value="PafC-like"/>
</dbReference>
<comment type="caution">
    <text evidence="3">The sequence shown here is derived from an EMBL/GenBank/DDBJ whole genome shotgun (WGS) entry which is preliminary data.</text>
</comment>
<dbReference type="Pfam" id="PF08279">
    <property type="entry name" value="HTH_11"/>
    <property type="match status" value="1"/>
</dbReference>
<evidence type="ECO:0000313" key="3">
    <source>
        <dbReference type="EMBL" id="KGE19120.1"/>
    </source>
</evidence>
<dbReference type="PIRSF" id="PIRSF016838">
    <property type="entry name" value="PafC"/>
    <property type="match status" value="1"/>
</dbReference>